<proteinExistence type="predicted"/>
<dbReference type="SMART" id="SM00448">
    <property type="entry name" value="REC"/>
    <property type="match status" value="1"/>
</dbReference>
<gene>
    <name evidence="8" type="ORF">GOCE00092_LOCUS20956</name>
</gene>
<organism evidence="8">
    <name type="scientific">Grammatophora oceanica</name>
    <dbReference type="NCBI Taxonomy" id="210454"/>
    <lineage>
        <taxon>Eukaryota</taxon>
        <taxon>Sar</taxon>
        <taxon>Stramenopiles</taxon>
        <taxon>Ochrophyta</taxon>
        <taxon>Bacillariophyta</taxon>
        <taxon>Fragilariophyceae</taxon>
        <taxon>Fragilariophycidae</taxon>
        <taxon>Rhabdonematales</taxon>
        <taxon>Grammatophoraceae</taxon>
        <taxon>Grammatophora</taxon>
    </lineage>
</organism>
<dbReference type="SUPFAM" id="SSF55785">
    <property type="entry name" value="PYP-like sensor domain (PAS domain)"/>
    <property type="match status" value="1"/>
</dbReference>
<sequence length="737" mass="82006">MQSEHDENNTMKAFDELPLCIATLRKTGASQFAVLSVNVAFEATVGPLFKIQASNFLELIPQQEHKDKLMEAVTKAHGPTKMTKPGSCGSRVRNIEMITVSESNSGLPIKRHFDWTISVRDGTLNQGTTFLLMGDPVSEQDSEQRAKDAELVDFFQNAPIALHWLSGEGIVLWANKTEMDVLGYTPEEYIGQPIMKFCPDEEALVLEIFKQLGSGNTIRDVPVRFRTKAGKIVHFLIDSNVKYDANGQFAHTRCFIRDDTKRKIRDAQAQLLHEETKRSLKMLDNFMSRSMHHVRTPMHILQTTVDIVSHNLIHVQKRAIVANDESLRLLANESLEVLQQARNCVSQSVDLINDISDLARLDQGHELKLNREPVELKELGKTAFANIPIPSHIEASIELLGGGPRYLQTDGNLLHKVIRSALDHITHSPDEVENVKTVSLVIGHNEESNKCVFAIIGSDRRMSSFDLLTHCMSHSDDERGLPSIFQRYTQRFTPGAEDDTVRPYDVASTTRQSVEDAINSHRVSSLHIGLPLSHHLVRALGGDLRYSNRPGLTTFRWALPYKDESLETERIIISSAKAEPQRASSFVLSRDEAKPAALPEAVASCGLDAMDSPCVLVVDDVPMCLKMVCNILGKLNCTHETAENGQKAVDLLKSGAGKYDLVLMDLRMPVMDGLTATKIIKKDLKLGVPVVALTGDAGLDIKEQCDAIGFDEFCNKPMKKNAIKKLVDRLVFKKKNG</sequence>
<dbReference type="EMBL" id="HBGK01040117">
    <property type="protein sequence ID" value="CAD9299453.1"/>
    <property type="molecule type" value="Transcribed_RNA"/>
</dbReference>
<dbReference type="InterPro" id="IPR035965">
    <property type="entry name" value="PAS-like_dom_sf"/>
</dbReference>
<dbReference type="Gene3D" id="3.30.450.20">
    <property type="entry name" value="PAS domain"/>
    <property type="match status" value="1"/>
</dbReference>
<dbReference type="SUPFAM" id="SSF47384">
    <property type="entry name" value="Homodimeric domain of signal transducing histidine kinase"/>
    <property type="match status" value="1"/>
</dbReference>
<dbReference type="SMART" id="SM00091">
    <property type="entry name" value="PAS"/>
    <property type="match status" value="1"/>
</dbReference>
<feature type="domain" description="PAS" evidence="7">
    <location>
        <begin position="147"/>
        <end position="216"/>
    </location>
</feature>
<dbReference type="AlphaFoldDB" id="A0A7S1VGS2"/>
<evidence type="ECO:0000256" key="3">
    <source>
        <dbReference type="ARBA" id="ARBA00022679"/>
    </source>
</evidence>
<reference evidence="8" key="1">
    <citation type="submission" date="2021-01" db="EMBL/GenBank/DDBJ databases">
        <authorList>
            <person name="Corre E."/>
            <person name="Pelletier E."/>
            <person name="Niang G."/>
            <person name="Scheremetjew M."/>
            <person name="Finn R."/>
            <person name="Kale V."/>
            <person name="Holt S."/>
            <person name="Cochrane G."/>
            <person name="Meng A."/>
            <person name="Brown T."/>
            <person name="Cohen L."/>
        </authorList>
    </citation>
    <scope>NUCLEOTIDE SEQUENCE</scope>
    <source>
        <strain evidence="8">CCMP 410</strain>
    </source>
</reference>
<keyword evidence="3" id="KW-0808">Transferase</keyword>
<dbReference type="NCBIfam" id="TIGR00229">
    <property type="entry name" value="sensory_box"/>
    <property type="match status" value="1"/>
</dbReference>
<evidence type="ECO:0000256" key="2">
    <source>
        <dbReference type="ARBA" id="ARBA00012438"/>
    </source>
</evidence>
<dbReference type="PROSITE" id="PS50112">
    <property type="entry name" value="PAS"/>
    <property type="match status" value="1"/>
</dbReference>
<dbReference type="InterPro" id="IPR011006">
    <property type="entry name" value="CheY-like_superfamily"/>
</dbReference>
<comment type="catalytic activity">
    <reaction evidence="1">
        <text>ATP + protein L-histidine = ADP + protein N-phospho-L-histidine.</text>
        <dbReference type="EC" id="2.7.13.3"/>
    </reaction>
</comment>
<feature type="domain" description="Response regulatory" evidence="6">
    <location>
        <begin position="614"/>
        <end position="731"/>
    </location>
</feature>
<evidence type="ECO:0000259" key="6">
    <source>
        <dbReference type="PROSITE" id="PS50110"/>
    </source>
</evidence>
<dbReference type="CDD" id="cd00130">
    <property type="entry name" value="PAS"/>
    <property type="match status" value="1"/>
</dbReference>
<evidence type="ECO:0000256" key="5">
    <source>
        <dbReference type="PROSITE-ProRule" id="PRU00169"/>
    </source>
</evidence>
<dbReference type="InterPro" id="IPR036097">
    <property type="entry name" value="HisK_dim/P_sf"/>
</dbReference>
<dbReference type="SUPFAM" id="SSF55874">
    <property type="entry name" value="ATPase domain of HSP90 chaperone/DNA topoisomerase II/histidine kinase"/>
    <property type="match status" value="1"/>
</dbReference>
<dbReference type="GO" id="GO:0000155">
    <property type="term" value="F:phosphorelay sensor kinase activity"/>
    <property type="evidence" value="ECO:0007669"/>
    <property type="project" value="InterPro"/>
</dbReference>
<keyword evidence="5" id="KW-0597">Phosphoprotein</keyword>
<protein>
    <recommendedName>
        <fullName evidence="2">histidine kinase</fullName>
        <ecNumber evidence="2">2.7.13.3</ecNumber>
    </recommendedName>
</protein>
<feature type="modified residue" description="4-aspartylphosphate" evidence="5">
    <location>
        <position position="665"/>
    </location>
</feature>
<name>A0A7S1VGS2_9STRA</name>
<dbReference type="Pfam" id="PF13426">
    <property type="entry name" value="PAS_9"/>
    <property type="match status" value="1"/>
</dbReference>
<dbReference type="Gene3D" id="3.40.50.2300">
    <property type="match status" value="1"/>
</dbReference>
<dbReference type="SUPFAM" id="SSF52172">
    <property type="entry name" value="CheY-like"/>
    <property type="match status" value="1"/>
</dbReference>
<evidence type="ECO:0000259" key="7">
    <source>
        <dbReference type="PROSITE" id="PS50112"/>
    </source>
</evidence>
<dbReference type="PANTHER" id="PTHR43047">
    <property type="entry name" value="TWO-COMPONENT HISTIDINE PROTEIN KINASE"/>
    <property type="match status" value="1"/>
</dbReference>
<evidence type="ECO:0000256" key="4">
    <source>
        <dbReference type="ARBA" id="ARBA00022777"/>
    </source>
</evidence>
<dbReference type="GO" id="GO:0009927">
    <property type="term" value="F:histidine phosphotransfer kinase activity"/>
    <property type="evidence" value="ECO:0007669"/>
    <property type="project" value="TreeGrafter"/>
</dbReference>
<dbReference type="InterPro" id="IPR000014">
    <property type="entry name" value="PAS"/>
</dbReference>
<dbReference type="InterPro" id="IPR036890">
    <property type="entry name" value="HATPase_C_sf"/>
</dbReference>
<evidence type="ECO:0000256" key="1">
    <source>
        <dbReference type="ARBA" id="ARBA00000085"/>
    </source>
</evidence>
<dbReference type="GO" id="GO:0005886">
    <property type="term" value="C:plasma membrane"/>
    <property type="evidence" value="ECO:0007669"/>
    <property type="project" value="TreeGrafter"/>
</dbReference>
<accession>A0A7S1VGS2</accession>
<dbReference type="EC" id="2.7.13.3" evidence="2"/>
<dbReference type="PROSITE" id="PS50110">
    <property type="entry name" value="RESPONSE_REGULATORY"/>
    <property type="match status" value="1"/>
</dbReference>
<dbReference type="Pfam" id="PF00072">
    <property type="entry name" value="Response_reg"/>
    <property type="match status" value="1"/>
</dbReference>
<keyword evidence="4" id="KW-0418">Kinase</keyword>
<dbReference type="PANTHER" id="PTHR43047:SF72">
    <property type="entry name" value="OSMOSENSING HISTIDINE PROTEIN KINASE SLN1"/>
    <property type="match status" value="1"/>
</dbReference>
<dbReference type="CDD" id="cd17546">
    <property type="entry name" value="REC_hyHK_CKI1_RcsC-like"/>
    <property type="match status" value="1"/>
</dbReference>
<dbReference type="InterPro" id="IPR001789">
    <property type="entry name" value="Sig_transdc_resp-reg_receiver"/>
</dbReference>
<dbReference type="Gene3D" id="1.10.287.130">
    <property type="match status" value="1"/>
</dbReference>
<evidence type="ECO:0000313" key="8">
    <source>
        <dbReference type="EMBL" id="CAD9299453.1"/>
    </source>
</evidence>